<reference evidence="6 7" key="1">
    <citation type="submission" date="2020-07" db="EMBL/GenBank/DDBJ databases">
        <authorList>
            <person name="Xu S."/>
            <person name="Li A."/>
        </authorList>
    </citation>
    <scope>NUCLEOTIDE SEQUENCE [LARGE SCALE GENOMIC DNA]</scope>
    <source>
        <strain evidence="6 7">SG-8</strain>
    </source>
</reference>
<dbReference type="InterPro" id="IPR050482">
    <property type="entry name" value="Sensor_HK_TwoCompSys"/>
</dbReference>
<evidence type="ECO:0000256" key="4">
    <source>
        <dbReference type="SAM" id="Phobius"/>
    </source>
</evidence>
<dbReference type="Gene3D" id="1.20.5.1930">
    <property type="match status" value="1"/>
</dbReference>
<feature type="transmembrane region" description="Helical" evidence="4">
    <location>
        <begin position="56"/>
        <end position="78"/>
    </location>
</feature>
<proteinExistence type="predicted"/>
<dbReference type="GO" id="GO:0046983">
    <property type="term" value="F:protein dimerization activity"/>
    <property type="evidence" value="ECO:0007669"/>
    <property type="project" value="InterPro"/>
</dbReference>
<keyword evidence="4" id="KW-0472">Membrane</keyword>
<accession>A0A7W3YDD0</accession>
<dbReference type="CDD" id="cd16917">
    <property type="entry name" value="HATPase_UhpB-NarQ-NarX-like"/>
    <property type="match status" value="1"/>
</dbReference>
<evidence type="ECO:0000256" key="2">
    <source>
        <dbReference type="ARBA" id="ARBA00022777"/>
    </source>
</evidence>
<feature type="transmembrane region" description="Helical" evidence="4">
    <location>
        <begin position="153"/>
        <end position="173"/>
    </location>
</feature>
<dbReference type="Pfam" id="PF07730">
    <property type="entry name" value="HisKA_3"/>
    <property type="match status" value="1"/>
</dbReference>
<evidence type="ECO:0000313" key="7">
    <source>
        <dbReference type="Proteomes" id="UP000552587"/>
    </source>
</evidence>
<dbReference type="PANTHER" id="PTHR24421">
    <property type="entry name" value="NITRATE/NITRITE SENSOR PROTEIN NARX-RELATED"/>
    <property type="match status" value="1"/>
</dbReference>
<dbReference type="GO" id="GO:0000155">
    <property type="term" value="F:phosphorelay sensor kinase activity"/>
    <property type="evidence" value="ECO:0007669"/>
    <property type="project" value="InterPro"/>
</dbReference>
<comment type="caution">
    <text evidence="6">The sequence shown here is derived from an EMBL/GenBank/DDBJ whole genome shotgun (WGS) entry which is preliminary data.</text>
</comment>
<dbReference type="GO" id="GO:0016020">
    <property type="term" value="C:membrane"/>
    <property type="evidence" value="ECO:0007669"/>
    <property type="project" value="InterPro"/>
</dbReference>
<dbReference type="Pfam" id="PF02518">
    <property type="entry name" value="HATPase_c"/>
    <property type="match status" value="1"/>
</dbReference>
<dbReference type="SUPFAM" id="SSF55874">
    <property type="entry name" value="ATPase domain of HSP90 chaperone/DNA topoisomerase II/histidine kinase"/>
    <property type="match status" value="1"/>
</dbReference>
<dbReference type="InterPro" id="IPR036890">
    <property type="entry name" value="HATPase_C_sf"/>
</dbReference>
<dbReference type="Proteomes" id="UP000552587">
    <property type="component" value="Unassembled WGS sequence"/>
</dbReference>
<evidence type="ECO:0000313" key="6">
    <source>
        <dbReference type="EMBL" id="MBB1087120.1"/>
    </source>
</evidence>
<keyword evidence="4" id="KW-0812">Transmembrane</keyword>
<dbReference type="InterPro" id="IPR003594">
    <property type="entry name" value="HATPase_dom"/>
</dbReference>
<evidence type="ECO:0000256" key="1">
    <source>
        <dbReference type="ARBA" id="ARBA00022679"/>
    </source>
</evidence>
<keyword evidence="7" id="KW-1185">Reference proteome</keyword>
<dbReference type="PANTHER" id="PTHR24421:SF63">
    <property type="entry name" value="SENSOR HISTIDINE KINASE DESK"/>
    <property type="match status" value="1"/>
</dbReference>
<protein>
    <submittedName>
        <fullName evidence="6">Sensor histidine kinase</fullName>
    </submittedName>
</protein>
<feature type="transmembrane region" description="Helical" evidence="4">
    <location>
        <begin position="114"/>
        <end position="141"/>
    </location>
</feature>
<organism evidence="6 7">
    <name type="scientific">Marilutibacter penaei</name>
    <dbReference type="NCBI Taxonomy" id="2759900"/>
    <lineage>
        <taxon>Bacteria</taxon>
        <taxon>Pseudomonadati</taxon>
        <taxon>Pseudomonadota</taxon>
        <taxon>Gammaproteobacteria</taxon>
        <taxon>Lysobacterales</taxon>
        <taxon>Lysobacteraceae</taxon>
        <taxon>Marilutibacter</taxon>
    </lineage>
</organism>
<dbReference type="EMBL" id="JACHTE010000001">
    <property type="protein sequence ID" value="MBB1087120.1"/>
    <property type="molecule type" value="Genomic_DNA"/>
</dbReference>
<feature type="domain" description="Histidine kinase/HSP90-like ATPase" evidence="5">
    <location>
        <begin position="294"/>
        <end position="383"/>
    </location>
</feature>
<dbReference type="AlphaFoldDB" id="A0A7W3YDD0"/>
<dbReference type="RefSeq" id="WP_182667902.1">
    <property type="nucleotide sequence ID" value="NZ_JACHTE010000001.1"/>
</dbReference>
<evidence type="ECO:0000256" key="3">
    <source>
        <dbReference type="ARBA" id="ARBA00023012"/>
    </source>
</evidence>
<sequence>MSGTWWQSTVRQALRVRRRLVPEHLGHGWMPFYGLAYLLFLFLPLVFGFRAGALRANAGGGVLVATVASVIVFLPLYFQAYRTHGLRQVASTLAIAGLGYALQPANSFSNTYLIYACAFLPAWQAPVWVRLGTMVVLLAAYAVELHLLRYPMFILGLTVLIAGSVFFGNHFYYRDRQKQAALRLSHDEVKRLAATAERERIGRDLHDLLGHTLSLVALKSDLAARLVERDPRGAQREIEDVSRVAREALSQVRRAVTGIRAAGIAAQLASSRLLLETDGIAFDYRVDLPPLPDAHETALALALRESVTNVQRHARARRVEVRLWHEAGTVHLGVQDDGRGSDIEPGTGLAGMRERIEAVGGHLSISSRRGQGTRVDVVLPLPAPQTGADAGDRAEAAMGHVGRIW</sequence>
<keyword evidence="1" id="KW-0808">Transferase</keyword>
<feature type="transmembrane region" description="Helical" evidence="4">
    <location>
        <begin position="30"/>
        <end position="49"/>
    </location>
</feature>
<dbReference type="Gene3D" id="3.30.565.10">
    <property type="entry name" value="Histidine kinase-like ATPase, C-terminal domain"/>
    <property type="match status" value="1"/>
</dbReference>
<keyword evidence="4" id="KW-1133">Transmembrane helix</keyword>
<keyword evidence="2 6" id="KW-0418">Kinase</keyword>
<keyword evidence="3" id="KW-0902">Two-component regulatory system</keyword>
<name>A0A7W3YDD0_9GAMM</name>
<evidence type="ECO:0000259" key="5">
    <source>
        <dbReference type="SMART" id="SM00387"/>
    </source>
</evidence>
<dbReference type="SMART" id="SM00387">
    <property type="entry name" value="HATPase_c"/>
    <property type="match status" value="1"/>
</dbReference>
<gene>
    <name evidence="6" type="ORF">H4F99_01310</name>
</gene>
<dbReference type="InterPro" id="IPR011712">
    <property type="entry name" value="Sig_transdc_His_kin_sub3_dim/P"/>
</dbReference>